<feature type="region of interest" description="Disordered" evidence="1">
    <location>
        <begin position="1"/>
        <end position="38"/>
    </location>
</feature>
<reference evidence="2 3" key="1">
    <citation type="journal article" date="2018" name="Front. Plant Sci.">
        <title>Red Clover (Trifolium pratense) and Zigzag Clover (T. medium) - A Picture of Genomic Similarities and Differences.</title>
        <authorList>
            <person name="Dluhosova J."/>
            <person name="Istvanek J."/>
            <person name="Nedelnik J."/>
            <person name="Repkova J."/>
        </authorList>
    </citation>
    <scope>NUCLEOTIDE SEQUENCE [LARGE SCALE GENOMIC DNA]</scope>
    <source>
        <strain evidence="3">cv. 10/8</strain>
        <tissue evidence="2">Leaf</tissue>
    </source>
</reference>
<comment type="caution">
    <text evidence="2">The sequence shown here is derived from an EMBL/GenBank/DDBJ whole genome shotgun (WGS) entry which is preliminary data.</text>
</comment>
<dbReference type="AlphaFoldDB" id="A0A392RSU6"/>
<organism evidence="2 3">
    <name type="scientific">Trifolium medium</name>
    <dbReference type="NCBI Taxonomy" id="97028"/>
    <lineage>
        <taxon>Eukaryota</taxon>
        <taxon>Viridiplantae</taxon>
        <taxon>Streptophyta</taxon>
        <taxon>Embryophyta</taxon>
        <taxon>Tracheophyta</taxon>
        <taxon>Spermatophyta</taxon>
        <taxon>Magnoliopsida</taxon>
        <taxon>eudicotyledons</taxon>
        <taxon>Gunneridae</taxon>
        <taxon>Pentapetalae</taxon>
        <taxon>rosids</taxon>
        <taxon>fabids</taxon>
        <taxon>Fabales</taxon>
        <taxon>Fabaceae</taxon>
        <taxon>Papilionoideae</taxon>
        <taxon>50 kb inversion clade</taxon>
        <taxon>NPAAA clade</taxon>
        <taxon>Hologalegina</taxon>
        <taxon>IRL clade</taxon>
        <taxon>Trifolieae</taxon>
        <taxon>Trifolium</taxon>
    </lineage>
</organism>
<dbReference type="Proteomes" id="UP000265520">
    <property type="component" value="Unassembled WGS sequence"/>
</dbReference>
<sequence>REFVSYFPEGRSESFEKGEGTEKCSKLGKAKDESFSRN</sequence>
<feature type="non-terminal residue" evidence="2">
    <location>
        <position position="1"/>
    </location>
</feature>
<keyword evidence="3" id="KW-1185">Reference proteome</keyword>
<name>A0A392RSU6_9FABA</name>
<protein>
    <submittedName>
        <fullName evidence="2">Uncharacterized protein</fullName>
    </submittedName>
</protein>
<dbReference type="EMBL" id="LXQA010265052">
    <property type="protein sequence ID" value="MCI39227.1"/>
    <property type="molecule type" value="Genomic_DNA"/>
</dbReference>
<evidence type="ECO:0000313" key="3">
    <source>
        <dbReference type="Proteomes" id="UP000265520"/>
    </source>
</evidence>
<proteinExistence type="predicted"/>
<accession>A0A392RSU6</accession>
<evidence type="ECO:0000256" key="1">
    <source>
        <dbReference type="SAM" id="MobiDB-lite"/>
    </source>
</evidence>
<feature type="compositionally biased region" description="Basic and acidic residues" evidence="1">
    <location>
        <begin position="10"/>
        <end position="38"/>
    </location>
</feature>
<evidence type="ECO:0000313" key="2">
    <source>
        <dbReference type="EMBL" id="MCI39227.1"/>
    </source>
</evidence>